<protein>
    <recommendedName>
        <fullName evidence="3">Flagellin</fullName>
    </recommendedName>
</protein>
<gene>
    <name evidence="6" type="ORF">GQA70_10010</name>
</gene>
<dbReference type="Proteomes" id="UP000596387">
    <property type="component" value="Chromosome"/>
</dbReference>
<keyword evidence="2 3" id="KW-0975">Bacterial flagellum</keyword>
<evidence type="ECO:0000256" key="3">
    <source>
        <dbReference type="RuleBase" id="RU362073"/>
    </source>
</evidence>
<dbReference type="SUPFAM" id="SSF64518">
    <property type="entry name" value="Phase 1 flagellin"/>
    <property type="match status" value="1"/>
</dbReference>
<evidence type="ECO:0000313" key="7">
    <source>
        <dbReference type="Proteomes" id="UP000596387"/>
    </source>
</evidence>
<reference evidence="6 7" key="1">
    <citation type="submission" date="2019-12" db="EMBL/GenBank/DDBJ databases">
        <title>Complete Genome Sequence of a Quorum-Sensing Bacterium,Rhodobacteraceae bacterium C31, Isolated from a marine microalgae symbiotic bacteria.</title>
        <authorList>
            <person name="Zhang Y."/>
        </authorList>
    </citation>
    <scope>NUCLEOTIDE SEQUENCE [LARGE SCALE GENOMIC DNA]</scope>
    <source>
        <strain evidence="6 7">C31</strain>
    </source>
</reference>
<evidence type="ECO:0000256" key="2">
    <source>
        <dbReference type="ARBA" id="ARBA00023143"/>
    </source>
</evidence>
<feature type="domain" description="Flagellin C-terminal" evidence="5">
    <location>
        <begin position="359"/>
        <end position="431"/>
    </location>
</feature>
<dbReference type="InterPro" id="IPR001492">
    <property type="entry name" value="Flagellin"/>
</dbReference>
<keyword evidence="6" id="KW-0969">Cilium</keyword>
<dbReference type="Pfam" id="PF00669">
    <property type="entry name" value="Flagellin_N"/>
    <property type="match status" value="1"/>
</dbReference>
<dbReference type="PRINTS" id="PR00207">
    <property type="entry name" value="FLAGELLIN"/>
</dbReference>
<organism evidence="6 7">
    <name type="scientific">Ponticoccus alexandrii</name>
    <dbReference type="NCBI Taxonomy" id="1943633"/>
    <lineage>
        <taxon>Bacteria</taxon>
        <taxon>Pseudomonadati</taxon>
        <taxon>Pseudomonadota</taxon>
        <taxon>Alphaproteobacteria</taxon>
        <taxon>Rhodobacterales</taxon>
        <taxon>Roseobacteraceae</taxon>
        <taxon>Ponticoccus</taxon>
    </lineage>
</organism>
<dbReference type="PANTHER" id="PTHR42792">
    <property type="entry name" value="FLAGELLIN"/>
    <property type="match status" value="1"/>
</dbReference>
<dbReference type="PANTHER" id="PTHR42792:SF2">
    <property type="entry name" value="FLAGELLIN"/>
    <property type="match status" value="1"/>
</dbReference>
<dbReference type="EMBL" id="CP047166">
    <property type="protein sequence ID" value="QRF66611.1"/>
    <property type="molecule type" value="Genomic_DNA"/>
</dbReference>
<dbReference type="InterPro" id="IPR046358">
    <property type="entry name" value="Flagellin_C"/>
</dbReference>
<keyword evidence="6" id="KW-0966">Cell projection</keyword>
<comment type="similarity">
    <text evidence="1 3">Belongs to the bacterial flagellin family.</text>
</comment>
<proteinExistence type="inferred from homology"/>
<dbReference type="Gene3D" id="1.20.1330.10">
    <property type="entry name" value="f41 fragment of flagellin, N-terminal domain"/>
    <property type="match status" value="2"/>
</dbReference>
<evidence type="ECO:0000259" key="4">
    <source>
        <dbReference type="Pfam" id="PF00669"/>
    </source>
</evidence>
<dbReference type="InterPro" id="IPR001029">
    <property type="entry name" value="Flagellin_N"/>
</dbReference>
<accession>A0ABX7F901</accession>
<evidence type="ECO:0000256" key="1">
    <source>
        <dbReference type="ARBA" id="ARBA00005709"/>
    </source>
</evidence>
<comment type="subcellular location">
    <subcellularLocation>
        <location evidence="3">Secreted</location>
    </subcellularLocation>
    <subcellularLocation>
        <location evidence="3">Bacterial flagellum</location>
    </subcellularLocation>
</comment>
<keyword evidence="3" id="KW-0964">Secreted</keyword>
<dbReference type="RefSeq" id="WP_023850516.1">
    <property type="nucleotide sequence ID" value="NZ_CP047166.1"/>
</dbReference>
<sequence>MSSILTNPGAEAALATLYAINSNMVDVQRQLATGKKVHGAEDNAAVWAISKVMEADITGFQQVSESLALGQSTLAVARQGAESITELLTEVKGKVVAAQEENVDRAKIQDHIRALTDQIDAIVVAAQFNGQNLLQNTDTEVDSGKIAIKSSVNRIGSEVTTSDIDVQRRDMSTEAATITASGGSFSGDEIANTLSAPGSATFDLSGYAVEAGAAFAISVFGDDDDNSTFTEADLQTTSGTNMSRAEFASQDISYVAHEGDTIGDVVAALGRKWDALAAGNGIEADTLSLRFGARGFTASSAAAGGGDTIKVAFHTLDADAGNTIGGGLDMLGQMDVSTAEGAARAMGQIEGLLQYAIGVSAEMGSSQNRLTTQSKFIDGLSDSMRSGLGSLVDADLEEASARLQALQVQQQLATQALSIANATPQVLLGLFR</sequence>
<name>A0ABX7F901_9RHOB</name>
<comment type="function">
    <text evidence="3">Flagellin is the subunit protein which polymerizes to form the filaments of bacterial flagella.</text>
</comment>
<evidence type="ECO:0000313" key="6">
    <source>
        <dbReference type="EMBL" id="QRF66611.1"/>
    </source>
</evidence>
<dbReference type="Pfam" id="PF00700">
    <property type="entry name" value="Flagellin_C"/>
    <property type="match status" value="1"/>
</dbReference>
<keyword evidence="7" id="KW-1185">Reference proteome</keyword>
<feature type="domain" description="Flagellin N-terminal" evidence="4">
    <location>
        <begin position="4"/>
        <end position="138"/>
    </location>
</feature>
<keyword evidence="6" id="KW-0282">Flagellum</keyword>
<evidence type="ECO:0000259" key="5">
    <source>
        <dbReference type="Pfam" id="PF00700"/>
    </source>
</evidence>